<dbReference type="Proteomes" id="UP000034430">
    <property type="component" value="Unassembled WGS sequence"/>
</dbReference>
<evidence type="ECO:0000313" key="2">
    <source>
        <dbReference type="EMBL" id="KKQ46687.1"/>
    </source>
</evidence>
<accession>A0A0G0HWQ9</accession>
<gene>
    <name evidence="2" type="ORF">US65_C0030G0010</name>
</gene>
<dbReference type="AlphaFoldDB" id="A0A0G0HWQ9"/>
<dbReference type="Pfam" id="PF11303">
    <property type="entry name" value="DUF3105"/>
    <property type="match status" value="1"/>
</dbReference>
<keyword evidence="1" id="KW-0472">Membrane</keyword>
<keyword evidence="1" id="KW-1133">Transmembrane helix</keyword>
<evidence type="ECO:0008006" key="4">
    <source>
        <dbReference type="Google" id="ProtNLM"/>
    </source>
</evidence>
<proteinExistence type="predicted"/>
<keyword evidence="1" id="KW-0812">Transmembrane</keyword>
<sequence length="472" mass="52160">MENEIKKEKNMSPITSIIIVIALITGTSLYTVRLPKNQETETLLPPTQLNKNTISFQNGVELPVRWKDMGVKMVEAGVIDKAKFENLYSQRGGLSETEKKLLTSNNNENLVITPENSGVILNMLWAFGLANKNPILENGPMMDKRYGGAENFASTGGWTLSKGGAMGHYSMHSFIKLTNEQQDLVERVAKNIYRPCCDNSTYFPDCNHGIAMLGLLELMASQGVNETDMYKFALKVNALWFPDQYESIKTFFASKNMDWNTADPKKILSSEYSSASGYQKVLSQIKPQPQKGGAGCMTTDQKVIAGIVSLTLIIVIGGTWLSSKEGEKNLEKLSKQMMGEKMADEGAGHVAKNASHPAYRSNPPTSGPHWAGVAGPGIKYEIVPDELILHSMEHGATVVWYKEGLEQSQINRIKEAFNNSSGKKIMLARKDLGVPVALTSWGYLLKLQTIDESVIKEFIETNNDRAPEKAPI</sequence>
<reference evidence="2 3" key="1">
    <citation type="journal article" date="2015" name="Nature">
        <title>rRNA introns, odd ribosomes, and small enigmatic genomes across a large radiation of phyla.</title>
        <authorList>
            <person name="Brown C.T."/>
            <person name="Hug L.A."/>
            <person name="Thomas B.C."/>
            <person name="Sharon I."/>
            <person name="Castelle C.J."/>
            <person name="Singh A."/>
            <person name="Wilkins M.J."/>
            <person name="Williams K.H."/>
            <person name="Banfield J.F."/>
        </authorList>
    </citation>
    <scope>NUCLEOTIDE SEQUENCE [LARGE SCALE GENOMIC DNA]</scope>
</reference>
<dbReference type="InterPro" id="IPR021454">
    <property type="entry name" value="DUF3105"/>
</dbReference>
<evidence type="ECO:0000313" key="3">
    <source>
        <dbReference type="Proteomes" id="UP000034430"/>
    </source>
</evidence>
<protein>
    <recommendedName>
        <fullName evidence="4">DUF3105 domain-containing protein</fullName>
    </recommendedName>
</protein>
<name>A0A0G0HWQ9_9BACT</name>
<comment type="caution">
    <text evidence="2">The sequence shown here is derived from an EMBL/GenBank/DDBJ whole genome shotgun (WGS) entry which is preliminary data.</text>
</comment>
<feature type="transmembrane region" description="Helical" evidence="1">
    <location>
        <begin position="12"/>
        <end position="32"/>
    </location>
</feature>
<organism evidence="2 3">
    <name type="scientific">Candidatus Yanofskybacteria bacterium GW2011_GWC2_37_9</name>
    <dbReference type="NCBI Taxonomy" id="1619028"/>
    <lineage>
        <taxon>Bacteria</taxon>
        <taxon>Candidatus Yanofskyibacteriota</taxon>
    </lineage>
</organism>
<evidence type="ECO:0000256" key="1">
    <source>
        <dbReference type="SAM" id="Phobius"/>
    </source>
</evidence>
<dbReference type="EMBL" id="LBTU01000030">
    <property type="protein sequence ID" value="KKQ46687.1"/>
    <property type="molecule type" value="Genomic_DNA"/>
</dbReference>